<dbReference type="EMBL" id="MRVZ01000017">
    <property type="protein sequence ID" value="PAU25142.1"/>
    <property type="molecule type" value="Genomic_DNA"/>
</dbReference>
<evidence type="ECO:0000313" key="2">
    <source>
        <dbReference type="Proteomes" id="UP000218543"/>
    </source>
</evidence>
<evidence type="ECO:0000313" key="1">
    <source>
        <dbReference type="EMBL" id="PAU25142.1"/>
    </source>
</evidence>
<reference evidence="1 2" key="1">
    <citation type="submission" date="2016-12" db="EMBL/GenBank/DDBJ databases">
        <title>Real-Time Genomic Investigation Underlying the Public Health Response to a Shiga Toxin-Producing Escherichia Coli O26:H11 Outbreak in a Nursery.</title>
        <authorList>
            <person name="Ferdous M."/>
            <person name="Moran-Gilad J."/>
            <person name="Rossen J.W."/>
            <person name="Gdalevich M."/>
        </authorList>
    </citation>
    <scope>NUCLEOTIDE SEQUENCE [LARGE SCALE GENOMIC DNA]</scope>
    <source>
        <strain evidence="1 2">STEC 514-2</strain>
    </source>
</reference>
<dbReference type="AlphaFoldDB" id="A0A2A2CEP2"/>
<proteinExistence type="predicted"/>
<dbReference type="Proteomes" id="UP000218543">
    <property type="component" value="Unassembled WGS sequence"/>
</dbReference>
<protein>
    <submittedName>
        <fullName evidence="1">Transposase</fullName>
    </submittedName>
</protein>
<sequence length="57" mass="6579">MNSQTTLDIIGFRTYLPDSLRLRFDEQLSVRAIAQQLRLSYSPIHNLFQRINASGIV</sequence>
<comment type="caution">
    <text evidence="1">The sequence shown here is derived from an EMBL/GenBank/DDBJ whole genome shotgun (WGS) entry which is preliminary data.</text>
</comment>
<accession>A0A2A2CEP2</accession>
<name>A0A2A2CEP2_ECOLX</name>
<gene>
    <name evidence="1" type="ORF">BTQ06_06060</name>
</gene>
<organism evidence="1 2">
    <name type="scientific">Escherichia coli</name>
    <dbReference type="NCBI Taxonomy" id="562"/>
    <lineage>
        <taxon>Bacteria</taxon>
        <taxon>Pseudomonadati</taxon>
        <taxon>Pseudomonadota</taxon>
        <taxon>Gammaproteobacteria</taxon>
        <taxon>Enterobacterales</taxon>
        <taxon>Enterobacteriaceae</taxon>
        <taxon>Escherichia</taxon>
    </lineage>
</organism>